<dbReference type="AlphaFoldDB" id="A0A3E4QKJ0"/>
<dbReference type="PROSITE" id="PS51257">
    <property type="entry name" value="PROKAR_LIPOPROTEIN"/>
    <property type="match status" value="1"/>
</dbReference>
<protein>
    <recommendedName>
        <fullName evidence="7">Bacterial surface antigen (D15) domain-containing protein</fullName>
    </recommendedName>
</protein>
<name>A0A3E4QKJ0_9BACT</name>
<keyword evidence="5" id="KW-0998">Cell outer membrane</keyword>
<proteinExistence type="predicted"/>
<organism evidence="8 9">
    <name type="scientific">Prevotella disiens</name>
    <dbReference type="NCBI Taxonomy" id="28130"/>
    <lineage>
        <taxon>Bacteria</taxon>
        <taxon>Pseudomonadati</taxon>
        <taxon>Bacteroidota</taxon>
        <taxon>Bacteroidia</taxon>
        <taxon>Bacteroidales</taxon>
        <taxon>Prevotellaceae</taxon>
        <taxon>Prevotella</taxon>
    </lineage>
</organism>
<comment type="subcellular location">
    <subcellularLocation>
        <location evidence="1">Membrane</location>
    </subcellularLocation>
</comment>
<evidence type="ECO:0000256" key="6">
    <source>
        <dbReference type="SAM" id="SignalP"/>
    </source>
</evidence>
<keyword evidence="4" id="KW-0472">Membrane</keyword>
<keyword evidence="2" id="KW-0812">Transmembrane</keyword>
<dbReference type="EMBL" id="QSRD01000034">
    <property type="protein sequence ID" value="RGL00797.1"/>
    <property type="molecule type" value="Genomic_DNA"/>
</dbReference>
<dbReference type="PANTHER" id="PTHR12815:SF47">
    <property type="entry name" value="TRANSLOCATION AND ASSEMBLY MODULE SUBUNIT TAMA"/>
    <property type="match status" value="1"/>
</dbReference>
<evidence type="ECO:0000256" key="5">
    <source>
        <dbReference type="ARBA" id="ARBA00023237"/>
    </source>
</evidence>
<evidence type="ECO:0000313" key="8">
    <source>
        <dbReference type="EMBL" id="RGL00797.1"/>
    </source>
</evidence>
<feature type="domain" description="Bacterial surface antigen (D15)" evidence="7">
    <location>
        <begin position="566"/>
        <end position="728"/>
    </location>
</feature>
<reference evidence="8 9" key="1">
    <citation type="submission" date="2018-08" db="EMBL/GenBank/DDBJ databases">
        <title>A genome reference for cultivated species of the human gut microbiota.</title>
        <authorList>
            <person name="Zou Y."/>
            <person name="Xue W."/>
            <person name="Luo G."/>
        </authorList>
    </citation>
    <scope>NUCLEOTIDE SEQUENCE [LARGE SCALE GENOMIC DNA]</scope>
    <source>
        <strain evidence="8 9">TF09-12</strain>
    </source>
</reference>
<dbReference type="Gene3D" id="2.40.160.50">
    <property type="entry name" value="membrane protein fhac: a member of the omp85/tpsb transporter family"/>
    <property type="match status" value="1"/>
</dbReference>
<feature type="signal peptide" evidence="6">
    <location>
        <begin position="1"/>
        <end position="23"/>
    </location>
</feature>
<dbReference type="InterPro" id="IPR039910">
    <property type="entry name" value="D15-like"/>
</dbReference>
<evidence type="ECO:0000256" key="2">
    <source>
        <dbReference type="ARBA" id="ARBA00022692"/>
    </source>
</evidence>
<evidence type="ECO:0000256" key="3">
    <source>
        <dbReference type="ARBA" id="ARBA00022729"/>
    </source>
</evidence>
<evidence type="ECO:0000256" key="1">
    <source>
        <dbReference type="ARBA" id="ARBA00004370"/>
    </source>
</evidence>
<feature type="chain" id="PRO_5017619059" description="Bacterial surface antigen (D15) domain-containing protein" evidence="6">
    <location>
        <begin position="24"/>
        <end position="767"/>
    </location>
</feature>
<dbReference type="Proteomes" id="UP000260835">
    <property type="component" value="Unassembled WGS sequence"/>
</dbReference>
<dbReference type="PANTHER" id="PTHR12815">
    <property type="entry name" value="SORTING AND ASSEMBLY MACHINERY SAMM50 PROTEIN FAMILY MEMBER"/>
    <property type="match status" value="1"/>
</dbReference>
<keyword evidence="3 6" id="KW-0732">Signal</keyword>
<evidence type="ECO:0000259" key="7">
    <source>
        <dbReference type="Pfam" id="PF01103"/>
    </source>
</evidence>
<accession>A0A3E4QKJ0</accession>
<evidence type="ECO:0000313" key="9">
    <source>
        <dbReference type="Proteomes" id="UP000260835"/>
    </source>
</evidence>
<evidence type="ECO:0000256" key="4">
    <source>
        <dbReference type="ARBA" id="ARBA00023136"/>
    </source>
</evidence>
<dbReference type="GO" id="GO:0019867">
    <property type="term" value="C:outer membrane"/>
    <property type="evidence" value="ECO:0007669"/>
    <property type="project" value="InterPro"/>
</dbReference>
<dbReference type="Pfam" id="PF01103">
    <property type="entry name" value="Omp85"/>
    <property type="match status" value="1"/>
</dbReference>
<comment type="caution">
    <text evidence="8">The sequence shown here is derived from an EMBL/GenBank/DDBJ whole genome shotgun (WGS) entry which is preliminary data.</text>
</comment>
<dbReference type="InterPro" id="IPR000184">
    <property type="entry name" value="Bac_surfAg_D15"/>
</dbReference>
<gene>
    <name evidence="8" type="ORF">DXC89_05705</name>
</gene>
<sequence>MRRIKKKLSFFAPFMLIIAVLLSSCSADKFIADGQYLLDKVELRSDAKDLNASELAQYVRQKENARWFSFFKVPLETYALAGRDTTKWINRTLKRIGEEPVLFDTLQAKLSCEDLRLAMNNMGYMQARVDLETKTKGKKLKAIYHLIPGDPFHIKNFRYDIQDSIISDLLHTELSNDFTQGRPQQFTVSALDGERKRITKLLNDKGYYRFNKDFIYYTADTIRGSKDIDVTLHLAKYRANTKDNPTEHPRYVISKVNILPGDTTGLHLRHSVIYDNCLIEPGKYFSATDLQNTYNNFAKMGAVRYTNIEFREANRIDSLIFGRTLGYKQSDLRYLEADVRLSNNKPNTISFQPEGTNTMGNLGAAAVLTYQNRNLFRGSELLSIEFRAAFEAITGLEGYKNHNYEEYGVQAKLQFPRFIAPFVTRNFRRRSNATSELSVSWDLQNRPEFHRRVFSSAWRYAWNSPKKHLNFELELPDLSYVYMPWISRKFKEDYLDNVSNRNAILRYNYEDLFIMRMGFGLNYNKNNVAIRSKIELAGNILSAVDGLVNFKKNAQGQSKFLNIAYAQYAKFDFSYTKVFRFDSRNSLALHSDFGIAIPYGNSKILPFEKRYISGGPNSVRGWNVRELGPGKFHGTDGRIDFINQTGDLKLDMNAEYRTHLFWKFDGAAFIDAGNIWTLRKYNEQPGGEFRFDKFLGQIAVAYGLGLRLNFDYFILRLDMGMKAINPAYTCKEEHFAIVNPNFKRDFNFHFAVACRSKNKNRLFCCAI</sequence>